<proteinExistence type="predicted"/>
<evidence type="ECO:0000313" key="1">
    <source>
        <dbReference type="EMBL" id="SYX83132.1"/>
    </source>
</evidence>
<dbReference type="Proteomes" id="UP000304148">
    <property type="component" value="Chromosome"/>
</dbReference>
<dbReference type="AlphaFoldDB" id="A0A383R962"/>
<name>A0A383R962_PAEAL</name>
<gene>
    <name evidence="1" type="ORF">PBLR_11554</name>
</gene>
<sequence length="70" mass="8181">MKLSMDNWDAMIGVARYPSYKAGIVKFSIQYNWKWNQRAFFNLTDKFGVAWSGGYDMLDDHALLVIDLWA</sequence>
<reference evidence="2" key="1">
    <citation type="submission" date="2018-08" db="EMBL/GenBank/DDBJ databases">
        <authorList>
            <person name="Chevrot R."/>
        </authorList>
    </citation>
    <scope>NUCLEOTIDE SEQUENCE [LARGE SCALE GENOMIC DNA]</scope>
</reference>
<organism evidence="1 2">
    <name type="scientific">Paenibacillus alvei</name>
    <name type="common">Bacillus alvei</name>
    <dbReference type="NCBI Taxonomy" id="44250"/>
    <lineage>
        <taxon>Bacteria</taxon>
        <taxon>Bacillati</taxon>
        <taxon>Bacillota</taxon>
        <taxon>Bacilli</taxon>
        <taxon>Bacillales</taxon>
        <taxon>Paenibacillaceae</taxon>
        <taxon>Paenibacillus</taxon>
    </lineage>
</organism>
<dbReference type="EMBL" id="LS992241">
    <property type="protein sequence ID" value="SYX83132.1"/>
    <property type="molecule type" value="Genomic_DNA"/>
</dbReference>
<evidence type="ECO:0000313" key="2">
    <source>
        <dbReference type="Proteomes" id="UP000304148"/>
    </source>
</evidence>
<protein>
    <submittedName>
        <fullName evidence="1">Uncharacterized protein</fullName>
    </submittedName>
</protein>
<accession>A0A383R962</accession>